<proteinExistence type="predicted"/>
<evidence type="ECO:0000256" key="1">
    <source>
        <dbReference type="SAM" id="MobiDB-lite"/>
    </source>
</evidence>
<feature type="region of interest" description="Disordered" evidence="1">
    <location>
        <begin position="1"/>
        <end position="36"/>
    </location>
</feature>
<comment type="caution">
    <text evidence="2">The sequence shown here is derived from an EMBL/GenBank/DDBJ whole genome shotgun (WGS) entry which is preliminary data.</text>
</comment>
<organism evidence="2">
    <name type="scientific">bioreactor metagenome</name>
    <dbReference type="NCBI Taxonomy" id="1076179"/>
    <lineage>
        <taxon>unclassified sequences</taxon>
        <taxon>metagenomes</taxon>
        <taxon>ecological metagenomes</taxon>
    </lineage>
</organism>
<name>A0A645AAY3_9ZZZZ</name>
<dbReference type="AlphaFoldDB" id="A0A645AAY3"/>
<evidence type="ECO:0000313" key="2">
    <source>
        <dbReference type="EMBL" id="MPM50350.1"/>
    </source>
</evidence>
<dbReference type="EMBL" id="VSSQ01012929">
    <property type="protein sequence ID" value="MPM50350.1"/>
    <property type="molecule type" value="Genomic_DNA"/>
</dbReference>
<accession>A0A645AAY3</accession>
<protein>
    <submittedName>
        <fullName evidence="2">Uncharacterized protein</fullName>
    </submittedName>
</protein>
<sequence>MQRGTGSAHGGKWQPNPNKPEAQRFLGEPGEIKDTIMPSGEKFTTKIGEDGRAVRERHWTDHNKAHTGHTDPHDHIINWNPITGYPDPSSPINYPNGAPEFKYCKEVKKMSNPIILPSDYNLNFETISEFIQCVQHGGEVEFVYHDRAYSITHIDQDTIDIGEGYYLKDGVAYNVNNHKECIRMIGEQYHTAEEVLDYVIDDVKLRKIVTEIKVTLRTL</sequence>
<reference evidence="2" key="1">
    <citation type="submission" date="2019-08" db="EMBL/GenBank/DDBJ databases">
        <authorList>
            <person name="Kucharzyk K."/>
            <person name="Murdoch R.W."/>
            <person name="Higgins S."/>
            <person name="Loffler F."/>
        </authorList>
    </citation>
    <scope>NUCLEOTIDE SEQUENCE</scope>
</reference>
<gene>
    <name evidence="2" type="ORF">SDC9_97089</name>
</gene>